<keyword evidence="19" id="KW-1185">Reference proteome</keyword>
<gene>
    <name evidence="18" type="ORF">E3N88_04558</name>
</gene>
<comment type="similarity">
    <text evidence="13">Belongs to the RING-type zinc finger family. ATL subfamily.</text>
</comment>
<dbReference type="Pfam" id="PF13639">
    <property type="entry name" value="zf-RING_2"/>
    <property type="match status" value="1"/>
</dbReference>
<dbReference type="FunFam" id="3.30.40.10:FF:000187">
    <property type="entry name" value="E3 ubiquitin-protein ligase ATL6"/>
    <property type="match status" value="1"/>
</dbReference>
<evidence type="ECO:0000256" key="14">
    <source>
        <dbReference type="PROSITE-ProRule" id="PRU00175"/>
    </source>
</evidence>
<dbReference type="InterPro" id="IPR013083">
    <property type="entry name" value="Znf_RING/FYVE/PHD"/>
</dbReference>
<accession>A0A5N6PXK1</accession>
<evidence type="ECO:0000256" key="11">
    <source>
        <dbReference type="ARBA" id="ARBA00022989"/>
    </source>
</evidence>
<comment type="pathway">
    <text evidence="3">Protein modification; protein ubiquitination.</text>
</comment>
<evidence type="ECO:0000256" key="15">
    <source>
        <dbReference type="SAM" id="MobiDB-lite"/>
    </source>
</evidence>
<evidence type="ECO:0000256" key="16">
    <source>
        <dbReference type="SAM" id="Phobius"/>
    </source>
</evidence>
<evidence type="ECO:0000256" key="2">
    <source>
        <dbReference type="ARBA" id="ARBA00004167"/>
    </source>
</evidence>
<dbReference type="GO" id="GO:0008270">
    <property type="term" value="F:zinc ion binding"/>
    <property type="evidence" value="ECO:0007669"/>
    <property type="project" value="UniProtKB-KW"/>
</dbReference>
<dbReference type="SMART" id="SM00184">
    <property type="entry name" value="RING"/>
    <property type="match status" value="1"/>
</dbReference>
<evidence type="ECO:0000256" key="8">
    <source>
        <dbReference type="ARBA" id="ARBA00022771"/>
    </source>
</evidence>
<feature type="compositionally biased region" description="Polar residues" evidence="15">
    <location>
        <begin position="201"/>
        <end position="220"/>
    </location>
</feature>
<evidence type="ECO:0000256" key="9">
    <source>
        <dbReference type="ARBA" id="ARBA00022786"/>
    </source>
</evidence>
<dbReference type="PANTHER" id="PTHR46913">
    <property type="entry name" value="RING-H2 FINGER PROTEIN ATL16"/>
    <property type="match status" value="1"/>
</dbReference>
<evidence type="ECO:0000256" key="4">
    <source>
        <dbReference type="ARBA" id="ARBA00012483"/>
    </source>
</evidence>
<dbReference type="InterPro" id="IPR001841">
    <property type="entry name" value="Znf_RING"/>
</dbReference>
<dbReference type="GO" id="GO:0016020">
    <property type="term" value="C:membrane"/>
    <property type="evidence" value="ECO:0007669"/>
    <property type="project" value="UniProtKB-SubCell"/>
</dbReference>
<keyword evidence="5" id="KW-0808">Transferase</keyword>
<feature type="domain" description="RING-type" evidence="17">
    <location>
        <begin position="114"/>
        <end position="156"/>
    </location>
</feature>
<organism evidence="18 19">
    <name type="scientific">Mikania micrantha</name>
    <name type="common">bitter vine</name>
    <dbReference type="NCBI Taxonomy" id="192012"/>
    <lineage>
        <taxon>Eukaryota</taxon>
        <taxon>Viridiplantae</taxon>
        <taxon>Streptophyta</taxon>
        <taxon>Embryophyta</taxon>
        <taxon>Tracheophyta</taxon>
        <taxon>Spermatophyta</taxon>
        <taxon>Magnoliopsida</taxon>
        <taxon>eudicotyledons</taxon>
        <taxon>Gunneridae</taxon>
        <taxon>Pentapetalae</taxon>
        <taxon>asterids</taxon>
        <taxon>campanulids</taxon>
        <taxon>Asterales</taxon>
        <taxon>Asteraceae</taxon>
        <taxon>Asteroideae</taxon>
        <taxon>Heliantheae alliance</taxon>
        <taxon>Eupatorieae</taxon>
        <taxon>Mikania</taxon>
    </lineage>
</organism>
<dbReference type="PANTHER" id="PTHR46913:SF1">
    <property type="entry name" value="RING-H2 FINGER PROTEIN ATL16"/>
    <property type="match status" value="1"/>
</dbReference>
<evidence type="ECO:0000256" key="3">
    <source>
        <dbReference type="ARBA" id="ARBA00004906"/>
    </source>
</evidence>
<evidence type="ECO:0000256" key="5">
    <source>
        <dbReference type="ARBA" id="ARBA00022679"/>
    </source>
</evidence>
<evidence type="ECO:0000256" key="13">
    <source>
        <dbReference type="ARBA" id="ARBA00024209"/>
    </source>
</evidence>
<evidence type="ECO:0000256" key="12">
    <source>
        <dbReference type="ARBA" id="ARBA00023136"/>
    </source>
</evidence>
<protein>
    <recommendedName>
        <fullName evidence="4">RING-type E3 ubiquitin transferase</fullName>
        <ecNumber evidence="4">2.3.2.27</ecNumber>
    </recommendedName>
</protein>
<keyword evidence="10" id="KW-0862">Zinc</keyword>
<sequence length="250" mass="28124">MSGSNDRHDDDDANSLFFPSGKSTNVNSRILFIAIIVLSTVVVVVTMLHVYARYMLRRQARRRAALRGVEVITRVHYDELPRRGLKPDVIASLPTLMYKNNDHAQDHSRVNPECTVCLSSFEDGQMIRALPSCKHHFHVECIDKWLESQSTCPVCRHEVELVRPTIPSLPREPSVRFGERVGPPSAPPLEHTVSTGLAKEGTSNETVQSSSKLNGTNSRLGSFRRMLSMDRSSRRNNSCTEDGIDDLERQ</sequence>
<dbReference type="GO" id="GO:0061630">
    <property type="term" value="F:ubiquitin protein ligase activity"/>
    <property type="evidence" value="ECO:0007669"/>
    <property type="project" value="UniProtKB-EC"/>
</dbReference>
<dbReference type="EMBL" id="SZYD01000002">
    <property type="protein sequence ID" value="KAD7117290.1"/>
    <property type="molecule type" value="Genomic_DNA"/>
</dbReference>
<evidence type="ECO:0000259" key="17">
    <source>
        <dbReference type="PROSITE" id="PS50089"/>
    </source>
</evidence>
<keyword evidence="8 14" id="KW-0863">Zinc-finger</keyword>
<comment type="subcellular location">
    <subcellularLocation>
        <location evidence="2">Membrane</location>
        <topology evidence="2">Single-pass membrane protein</topology>
    </subcellularLocation>
</comment>
<dbReference type="CDD" id="cd16461">
    <property type="entry name" value="RING-H2_EL5-like"/>
    <property type="match status" value="1"/>
</dbReference>
<keyword evidence="12 16" id="KW-0472">Membrane</keyword>
<dbReference type="Gene3D" id="3.30.40.10">
    <property type="entry name" value="Zinc/RING finger domain, C3HC4 (zinc finger)"/>
    <property type="match status" value="1"/>
</dbReference>
<comment type="catalytic activity">
    <reaction evidence="1">
        <text>S-ubiquitinyl-[E2 ubiquitin-conjugating enzyme]-L-cysteine + [acceptor protein]-L-lysine = [E2 ubiquitin-conjugating enzyme]-L-cysteine + N(6)-ubiquitinyl-[acceptor protein]-L-lysine.</text>
        <dbReference type="EC" id="2.3.2.27"/>
    </reaction>
</comment>
<evidence type="ECO:0000313" key="19">
    <source>
        <dbReference type="Proteomes" id="UP000326396"/>
    </source>
</evidence>
<dbReference type="OrthoDB" id="8062037at2759"/>
<evidence type="ECO:0000256" key="1">
    <source>
        <dbReference type="ARBA" id="ARBA00000900"/>
    </source>
</evidence>
<dbReference type="GO" id="GO:0016567">
    <property type="term" value="P:protein ubiquitination"/>
    <property type="evidence" value="ECO:0007669"/>
    <property type="project" value="InterPro"/>
</dbReference>
<keyword evidence="7" id="KW-0479">Metal-binding</keyword>
<evidence type="ECO:0000256" key="7">
    <source>
        <dbReference type="ARBA" id="ARBA00022723"/>
    </source>
</evidence>
<dbReference type="SUPFAM" id="SSF57850">
    <property type="entry name" value="RING/U-box"/>
    <property type="match status" value="1"/>
</dbReference>
<keyword evidence="11 16" id="KW-1133">Transmembrane helix</keyword>
<comment type="caution">
    <text evidence="18">The sequence shown here is derived from an EMBL/GenBank/DDBJ whole genome shotgun (WGS) entry which is preliminary data.</text>
</comment>
<name>A0A5N6PXK1_9ASTR</name>
<proteinExistence type="inferred from homology"/>
<dbReference type="AlphaFoldDB" id="A0A5N6PXK1"/>
<feature type="transmembrane region" description="Helical" evidence="16">
    <location>
        <begin position="30"/>
        <end position="52"/>
    </location>
</feature>
<reference evidence="18 19" key="1">
    <citation type="submission" date="2019-05" db="EMBL/GenBank/DDBJ databases">
        <title>Mikania micrantha, genome provides insights into the molecular mechanism of rapid growth.</title>
        <authorList>
            <person name="Liu B."/>
        </authorList>
    </citation>
    <scope>NUCLEOTIDE SEQUENCE [LARGE SCALE GENOMIC DNA]</scope>
    <source>
        <strain evidence="18">NLD-2019</strain>
        <tissue evidence="18">Leaf</tissue>
    </source>
</reference>
<dbReference type="EC" id="2.3.2.27" evidence="4"/>
<dbReference type="InterPro" id="IPR044600">
    <property type="entry name" value="ATL1/ATL16-like"/>
</dbReference>
<evidence type="ECO:0000256" key="6">
    <source>
        <dbReference type="ARBA" id="ARBA00022692"/>
    </source>
</evidence>
<dbReference type="PROSITE" id="PS50089">
    <property type="entry name" value="ZF_RING_2"/>
    <property type="match status" value="1"/>
</dbReference>
<feature type="region of interest" description="Disordered" evidence="15">
    <location>
        <begin position="171"/>
        <end position="250"/>
    </location>
</feature>
<dbReference type="Proteomes" id="UP000326396">
    <property type="component" value="Linkage Group LG10"/>
</dbReference>
<keyword evidence="6 16" id="KW-0812">Transmembrane</keyword>
<evidence type="ECO:0000256" key="10">
    <source>
        <dbReference type="ARBA" id="ARBA00022833"/>
    </source>
</evidence>
<evidence type="ECO:0000313" key="18">
    <source>
        <dbReference type="EMBL" id="KAD7117290.1"/>
    </source>
</evidence>
<keyword evidence="9" id="KW-0833">Ubl conjugation pathway</keyword>